<evidence type="ECO:0000256" key="2">
    <source>
        <dbReference type="ARBA" id="ARBA00011738"/>
    </source>
</evidence>
<keyword evidence="6" id="KW-1185">Reference proteome</keyword>
<name>A0A5J5A2M5_9ASTE</name>
<dbReference type="GO" id="GO:0009699">
    <property type="term" value="P:phenylpropanoid biosynthetic process"/>
    <property type="evidence" value="ECO:0007669"/>
    <property type="project" value="UniProtKB-ARBA"/>
</dbReference>
<comment type="subcellular location">
    <subcellularLocation>
        <location evidence="4">Secreted</location>
        <location evidence="4">Extracellular space</location>
        <location evidence="4">Apoplast</location>
    </subcellularLocation>
</comment>
<protein>
    <recommendedName>
        <fullName evidence="4">Dirigent protein</fullName>
    </recommendedName>
</protein>
<comment type="function">
    <text evidence="4">Dirigent proteins impart stereoselectivity on the phenoxy radical-coupling reaction, yielding optically active lignans from two molecules of coniferyl alcohol in the biosynthesis of lignans, flavonolignans, and alkaloids and thus plays a central role in plant secondary metabolism.</text>
</comment>
<organism evidence="5 6">
    <name type="scientific">Nyssa sinensis</name>
    <dbReference type="NCBI Taxonomy" id="561372"/>
    <lineage>
        <taxon>Eukaryota</taxon>
        <taxon>Viridiplantae</taxon>
        <taxon>Streptophyta</taxon>
        <taxon>Embryophyta</taxon>
        <taxon>Tracheophyta</taxon>
        <taxon>Spermatophyta</taxon>
        <taxon>Magnoliopsida</taxon>
        <taxon>eudicotyledons</taxon>
        <taxon>Gunneridae</taxon>
        <taxon>Pentapetalae</taxon>
        <taxon>asterids</taxon>
        <taxon>Cornales</taxon>
        <taxon>Nyssaceae</taxon>
        <taxon>Nyssa</taxon>
    </lineage>
</organism>
<proteinExistence type="inferred from homology"/>
<dbReference type="Proteomes" id="UP000325577">
    <property type="component" value="Linkage Group LG4"/>
</dbReference>
<keyword evidence="3 4" id="KW-0964">Secreted</keyword>
<evidence type="ECO:0000256" key="4">
    <source>
        <dbReference type="RuleBase" id="RU363099"/>
    </source>
</evidence>
<accession>A0A5J5A2M5</accession>
<dbReference type="Pfam" id="PF03018">
    <property type="entry name" value="Dirigent"/>
    <property type="match status" value="1"/>
</dbReference>
<evidence type="ECO:0000313" key="6">
    <source>
        <dbReference type="Proteomes" id="UP000325577"/>
    </source>
</evidence>
<dbReference type="InterPro" id="IPR044859">
    <property type="entry name" value="Allene_oxi_cyc_Dirigent"/>
</dbReference>
<evidence type="ECO:0000256" key="1">
    <source>
        <dbReference type="ARBA" id="ARBA00010746"/>
    </source>
</evidence>
<gene>
    <name evidence="5" type="ORF">F0562_011123</name>
</gene>
<dbReference type="OrthoDB" id="1925209at2759"/>
<dbReference type="EMBL" id="CM018047">
    <property type="protein sequence ID" value="KAA8524700.1"/>
    <property type="molecule type" value="Genomic_DNA"/>
</dbReference>
<evidence type="ECO:0000313" key="5">
    <source>
        <dbReference type="EMBL" id="KAA8524700.1"/>
    </source>
</evidence>
<comment type="similarity">
    <text evidence="1 4">Belongs to the plant dirigent protein family.</text>
</comment>
<dbReference type="AlphaFoldDB" id="A0A5J5A2M5"/>
<reference evidence="5 6" key="1">
    <citation type="submission" date="2019-09" db="EMBL/GenBank/DDBJ databases">
        <title>A chromosome-level genome assembly of the Chinese tupelo Nyssa sinensis.</title>
        <authorList>
            <person name="Yang X."/>
            <person name="Kang M."/>
            <person name="Yang Y."/>
            <person name="Xiong H."/>
            <person name="Wang M."/>
            <person name="Zhang Z."/>
            <person name="Wang Z."/>
            <person name="Wu H."/>
            <person name="Ma T."/>
            <person name="Liu J."/>
            <person name="Xi Z."/>
        </authorList>
    </citation>
    <scope>NUCLEOTIDE SEQUENCE [LARGE SCALE GENOMIC DNA]</scope>
    <source>
        <strain evidence="5">J267</strain>
        <tissue evidence="5">Leaf</tissue>
    </source>
</reference>
<evidence type="ECO:0000256" key="3">
    <source>
        <dbReference type="ARBA" id="ARBA00022525"/>
    </source>
</evidence>
<dbReference type="PANTHER" id="PTHR21495">
    <property type="entry name" value="NUCLEOPORIN-RELATED"/>
    <property type="match status" value="1"/>
</dbReference>
<comment type="subunit">
    <text evidence="2 4">Homodimer.</text>
</comment>
<sequence>MTEPKWRPKTPSLAVCARMEEINPNTEAKLGNLKETNMVFYMHDIEGGTNITAIPVAGIPNKRWWILQFGTIYAADELLTEQYDSNSTQVGRAHGIYVNSALDGSDLHFLLSLVFTNKAFNGSTLEIQGADRVFQKYREVSVVSGTGKFRLARGYAILETVYIDLVASNAIIRWNLTAYHY</sequence>
<dbReference type="Gene3D" id="2.40.480.10">
    <property type="entry name" value="Allene oxide cyclase-like"/>
    <property type="match status" value="1"/>
</dbReference>
<keyword evidence="4" id="KW-0052">Apoplast</keyword>
<dbReference type="InterPro" id="IPR004265">
    <property type="entry name" value="Dirigent"/>
</dbReference>
<dbReference type="GO" id="GO:0048046">
    <property type="term" value="C:apoplast"/>
    <property type="evidence" value="ECO:0007669"/>
    <property type="project" value="UniProtKB-SubCell"/>
</dbReference>